<dbReference type="InterPro" id="IPR012675">
    <property type="entry name" value="Beta-grasp_dom_sf"/>
</dbReference>
<dbReference type="OrthoDB" id="5520080at2"/>
<dbReference type="EMBL" id="CP012159">
    <property type="protein sequence ID" value="AKT41841.1"/>
    <property type="molecule type" value="Genomic_DNA"/>
</dbReference>
<dbReference type="KEGG" id="ccro:CMC5_060520"/>
<dbReference type="Pfam" id="PF02597">
    <property type="entry name" value="ThiS"/>
    <property type="match status" value="1"/>
</dbReference>
<dbReference type="Proteomes" id="UP000067626">
    <property type="component" value="Chromosome"/>
</dbReference>
<dbReference type="RefSeq" id="WP_050433559.1">
    <property type="nucleotide sequence ID" value="NZ_CP012159.1"/>
</dbReference>
<gene>
    <name evidence="1" type="ORF">CMC5_060520</name>
</gene>
<dbReference type="InterPro" id="IPR003749">
    <property type="entry name" value="ThiS/MoaD-like"/>
</dbReference>
<dbReference type="InterPro" id="IPR016155">
    <property type="entry name" value="Mopterin_synth/thiamin_S_b"/>
</dbReference>
<organism evidence="1 2">
    <name type="scientific">Chondromyces crocatus</name>
    <dbReference type="NCBI Taxonomy" id="52"/>
    <lineage>
        <taxon>Bacteria</taxon>
        <taxon>Pseudomonadati</taxon>
        <taxon>Myxococcota</taxon>
        <taxon>Polyangia</taxon>
        <taxon>Polyangiales</taxon>
        <taxon>Polyangiaceae</taxon>
        <taxon>Chondromyces</taxon>
    </lineage>
</organism>
<dbReference type="AlphaFoldDB" id="A0A0K1ELY5"/>
<evidence type="ECO:0000313" key="2">
    <source>
        <dbReference type="Proteomes" id="UP000067626"/>
    </source>
</evidence>
<proteinExistence type="predicted"/>
<keyword evidence="2" id="KW-1185">Reference proteome</keyword>
<protein>
    <recommendedName>
        <fullName evidence="3">Thiamine biosynthesis protein ThiS</fullName>
    </recommendedName>
</protein>
<dbReference type="STRING" id="52.CMC5_060520"/>
<reference evidence="1 2" key="1">
    <citation type="submission" date="2015-07" db="EMBL/GenBank/DDBJ databases">
        <title>Genome analysis of myxobacterium Chondromyces crocatus Cm c5 reveals a high potential for natural compound synthesis and the genetic basis for the loss of fruiting body formation.</title>
        <authorList>
            <person name="Zaburannyi N."/>
            <person name="Bunk B."/>
            <person name="Maier J."/>
            <person name="Overmann J."/>
            <person name="Mueller R."/>
        </authorList>
    </citation>
    <scope>NUCLEOTIDE SEQUENCE [LARGE SCALE GENOMIC DNA]</scope>
    <source>
        <strain evidence="1 2">Cm c5</strain>
    </source>
</reference>
<evidence type="ECO:0008006" key="3">
    <source>
        <dbReference type="Google" id="ProtNLM"/>
    </source>
</evidence>
<dbReference type="CDD" id="cd17040">
    <property type="entry name" value="Ubl_MoaD_like"/>
    <property type="match status" value="1"/>
</dbReference>
<name>A0A0K1ELY5_CHOCO</name>
<accession>A0A0K1ELY5</accession>
<evidence type="ECO:0000313" key="1">
    <source>
        <dbReference type="EMBL" id="AKT41841.1"/>
    </source>
</evidence>
<dbReference type="SUPFAM" id="SSF54285">
    <property type="entry name" value="MoaD/ThiS"/>
    <property type="match status" value="1"/>
</dbReference>
<sequence>MVVIELYGVARLRAGHDHVEVEASSLGEAIQALGARCPALSPHVVEGPRLSPSYLVAVNGRHLTADPDTPLAEGDVVVLLSADAGG</sequence>
<dbReference type="Gene3D" id="3.10.20.30">
    <property type="match status" value="1"/>
</dbReference>
<dbReference type="PATRIC" id="fig|52.7.peg.6662"/>